<organism evidence="1 3">
    <name type="scientific">Rotaria magnacalcarata</name>
    <dbReference type="NCBI Taxonomy" id="392030"/>
    <lineage>
        <taxon>Eukaryota</taxon>
        <taxon>Metazoa</taxon>
        <taxon>Spiralia</taxon>
        <taxon>Gnathifera</taxon>
        <taxon>Rotifera</taxon>
        <taxon>Eurotatoria</taxon>
        <taxon>Bdelloidea</taxon>
        <taxon>Philodinida</taxon>
        <taxon>Philodinidae</taxon>
        <taxon>Rotaria</taxon>
    </lineage>
</organism>
<dbReference type="EMBL" id="CAJNRF010000565">
    <property type="protein sequence ID" value="CAF1968615.1"/>
    <property type="molecule type" value="Genomic_DNA"/>
</dbReference>
<evidence type="ECO:0000313" key="1">
    <source>
        <dbReference type="EMBL" id="CAF1968615.1"/>
    </source>
</evidence>
<evidence type="ECO:0000313" key="3">
    <source>
        <dbReference type="Proteomes" id="UP000663856"/>
    </source>
</evidence>
<accession>A0A816LZQ6</accession>
<evidence type="ECO:0000313" key="4">
    <source>
        <dbReference type="Proteomes" id="UP000663866"/>
    </source>
</evidence>
<feature type="non-terminal residue" evidence="1">
    <location>
        <position position="1"/>
    </location>
</feature>
<dbReference type="EMBL" id="CAJOBG010049121">
    <property type="protein sequence ID" value="CAF4471387.1"/>
    <property type="molecule type" value="Genomic_DNA"/>
</dbReference>
<evidence type="ECO:0000313" key="2">
    <source>
        <dbReference type="EMBL" id="CAF4471387.1"/>
    </source>
</evidence>
<dbReference type="Proteomes" id="UP000663866">
    <property type="component" value="Unassembled WGS sequence"/>
</dbReference>
<name>A0A816LZQ6_9BILA</name>
<keyword evidence="4" id="KW-1185">Reference proteome</keyword>
<dbReference type="Proteomes" id="UP000663856">
    <property type="component" value="Unassembled WGS sequence"/>
</dbReference>
<reference evidence="1" key="1">
    <citation type="submission" date="2021-02" db="EMBL/GenBank/DDBJ databases">
        <authorList>
            <person name="Nowell W R."/>
        </authorList>
    </citation>
    <scope>NUCLEOTIDE SEQUENCE</scope>
</reference>
<proteinExistence type="predicted"/>
<sequence>ALVGAPVPVPLVGPSVPVPIVGPSVPLPVVTMIGVVIIGSVPDVVASVI</sequence>
<comment type="caution">
    <text evidence="1">The sequence shown here is derived from an EMBL/GenBank/DDBJ whole genome shotgun (WGS) entry which is preliminary data.</text>
</comment>
<dbReference type="AlphaFoldDB" id="A0A816LZQ6"/>
<protein>
    <submittedName>
        <fullName evidence="1">Uncharacterized protein</fullName>
    </submittedName>
</protein>
<gene>
    <name evidence="2" type="ORF">OVN521_LOCUS39048</name>
    <name evidence="1" type="ORF">WKI299_LOCUS3206</name>
</gene>